<accession>A0A0W7X1S0</accession>
<evidence type="ECO:0000256" key="1">
    <source>
        <dbReference type="SAM" id="MobiDB-lite"/>
    </source>
</evidence>
<sequence length="80" mass="8251">MAADRWELDRTFPAPGGGGRAALDAPRAGPRGPGSSAPDSGLRRFFEFSRAFPGLPVAAVGTPRSRCGTLSAVPARLGEE</sequence>
<keyword evidence="3" id="KW-1185">Reference proteome</keyword>
<organism evidence="2 3">
    <name type="scientific">Streptomyces silvensis</name>
    <dbReference type="NCBI Taxonomy" id="1765722"/>
    <lineage>
        <taxon>Bacteria</taxon>
        <taxon>Bacillati</taxon>
        <taxon>Actinomycetota</taxon>
        <taxon>Actinomycetes</taxon>
        <taxon>Kitasatosporales</taxon>
        <taxon>Streptomycetaceae</taxon>
        <taxon>Streptomyces</taxon>
    </lineage>
</organism>
<dbReference type="AlphaFoldDB" id="A0A0W7X1S0"/>
<evidence type="ECO:0000313" key="2">
    <source>
        <dbReference type="EMBL" id="KUF16731.1"/>
    </source>
</evidence>
<feature type="region of interest" description="Disordered" evidence="1">
    <location>
        <begin position="1"/>
        <end position="41"/>
    </location>
</feature>
<feature type="compositionally biased region" description="Basic and acidic residues" evidence="1">
    <location>
        <begin position="1"/>
        <end position="10"/>
    </location>
</feature>
<gene>
    <name evidence="2" type="ORF">AT728_22640</name>
</gene>
<comment type="caution">
    <text evidence="2">The sequence shown here is derived from an EMBL/GenBank/DDBJ whole genome shotgun (WGS) entry which is preliminary data.</text>
</comment>
<name>A0A0W7X1S0_9ACTN</name>
<evidence type="ECO:0000313" key="3">
    <source>
        <dbReference type="Proteomes" id="UP000054804"/>
    </source>
</evidence>
<reference evidence="2 3" key="1">
    <citation type="submission" date="2015-12" db="EMBL/GenBank/DDBJ databases">
        <title>Draft genome sequence of Streptomyces silvensis ATCC 53525, a producer of novel hormone antagonists.</title>
        <authorList>
            <person name="Johnston C.W."/>
            <person name="Li Y."/>
            <person name="Magarvey N.A."/>
        </authorList>
    </citation>
    <scope>NUCLEOTIDE SEQUENCE [LARGE SCALE GENOMIC DNA]</scope>
    <source>
        <strain evidence="2 3">ATCC 53525</strain>
    </source>
</reference>
<proteinExistence type="predicted"/>
<protein>
    <submittedName>
        <fullName evidence="2">Uncharacterized protein</fullName>
    </submittedName>
</protein>
<dbReference type="Proteomes" id="UP000054804">
    <property type="component" value="Unassembled WGS sequence"/>
</dbReference>
<dbReference type="EMBL" id="LOCL01000036">
    <property type="protein sequence ID" value="KUF16731.1"/>
    <property type="molecule type" value="Genomic_DNA"/>
</dbReference>